<organism evidence="1">
    <name type="scientific">Siphoviridae sp. ctNZc11</name>
    <dbReference type="NCBI Taxonomy" id="2827858"/>
    <lineage>
        <taxon>Viruses</taxon>
        <taxon>Duplodnaviria</taxon>
        <taxon>Heunggongvirae</taxon>
        <taxon>Uroviricota</taxon>
        <taxon>Caudoviricetes</taxon>
    </lineage>
</organism>
<proteinExistence type="predicted"/>
<dbReference type="NCBIfam" id="TIGR01603">
    <property type="entry name" value="maj_tail_phi13"/>
    <property type="match status" value="1"/>
</dbReference>
<dbReference type="InterPro" id="IPR006490">
    <property type="entry name" value="Maj_tail_phi13"/>
</dbReference>
<dbReference type="EMBL" id="BK032797">
    <property type="protein sequence ID" value="DAF60761.1"/>
    <property type="molecule type" value="Genomic_DNA"/>
</dbReference>
<evidence type="ECO:0000313" key="1">
    <source>
        <dbReference type="EMBL" id="DAF60761.1"/>
    </source>
</evidence>
<protein>
    <submittedName>
        <fullName evidence="1">Major tail protein</fullName>
    </submittedName>
</protein>
<name>A0A8S5TBV3_9CAUD</name>
<sequence>MTNKVKKPPVKETVGGLRYCFNIPDEESADFTPNYDAEVITSNVVKNVSVTENGDTVEVKASGAVYDSVTDVTSIEIAVEVVAFPAEDIAKMRGDKISSNGLISSGAPNDRPFFAFGKTVKLRSGEKRFQWYPKCKLTSNTDDIATKEDSFSEQNDTLTIKAYPFDEDGNIVNEVNTTVKAIEGLTEDLFFSKPILNDKDLQSVVGKE</sequence>
<accession>A0A8S5TBV3</accession>
<reference evidence="1" key="1">
    <citation type="journal article" date="2021" name="Proc. Natl. Acad. Sci. U.S.A.">
        <title>A Catalog of Tens of Thousands of Viruses from Human Metagenomes Reveals Hidden Associations with Chronic Diseases.</title>
        <authorList>
            <person name="Tisza M.J."/>
            <person name="Buck C.B."/>
        </authorList>
    </citation>
    <scope>NUCLEOTIDE SEQUENCE</scope>
    <source>
        <strain evidence="1">CtNZc11</strain>
    </source>
</reference>